<evidence type="ECO:0000313" key="3">
    <source>
        <dbReference type="Proteomes" id="UP000054342"/>
    </source>
</evidence>
<dbReference type="AlphaFoldDB" id="A0A0D2BAZ3"/>
<evidence type="ECO:0000313" key="2">
    <source>
        <dbReference type="EMBL" id="KIW49366.1"/>
    </source>
</evidence>
<feature type="region of interest" description="Disordered" evidence="1">
    <location>
        <begin position="1"/>
        <end position="70"/>
    </location>
</feature>
<dbReference type="HOGENOM" id="CLU_2333625_0_0_1"/>
<accession>A0A0D2BAZ3</accession>
<proteinExistence type="predicted"/>
<dbReference type="Proteomes" id="UP000054342">
    <property type="component" value="Unassembled WGS sequence"/>
</dbReference>
<name>A0A0D2BAZ3_9EURO</name>
<dbReference type="EMBL" id="KN847323">
    <property type="protein sequence ID" value="KIW49366.1"/>
    <property type="molecule type" value="Genomic_DNA"/>
</dbReference>
<reference evidence="2 3" key="1">
    <citation type="submission" date="2015-01" db="EMBL/GenBank/DDBJ databases">
        <title>The Genome Sequence of Exophiala xenobiotica CBS118157.</title>
        <authorList>
            <consortium name="The Broad Institute Genomics Platform"/>
            <person name="Cuomo C."/>
            <person name="de Hoog S."/>
            <person name="Gorbushina A."/>
            <person name="Stielow B."/>
            <person name="Teixiera M."/>
            <person name="Abouelleil A."/>
            <person name="Chapman S.B."/>
            <person name="Priest M."/>
            <person name="Young S.K."/>
            <person name="Wortman J."/>
            <person name="Nusbaum C."/>
            <person name="Birren B."/>
        </authorList>
    </citation>
    <scope>NUCLEOTIDE SEQUENCE [LARGE SCALE GENOMIC DNA]</scope>
    <source>
        <strain evidence="2 3">CBS 118157</strain>
    </source>
</reference>
<protein>
    <submittedName>
        <fullName evidence="2">Uncharacterized protein</fullName>
    </submittedName>
</protein>
<evidence type="ECO:0000256" key="1">
    <source>
        <dbReference type="SAM" id="MobiDB-lite"/>
    </source>
</evidence>
<feature type="compositionally biased region" description="Low complexity" evidence="1">
    <location>
        <begin position="34"/>
        <end position="48"/>
    </location>
</feature>
<gene>
    <name evidence="2" type="ORF">PV05_11047</name>
</gene>
<sequence length="98" mass="10280">MPHTAARPGSPEATASPQPRPTPRHRRVGRSRSLRLLSLSSEPILPSPDRQRTGTPSPPASEAGMDQDAAADAALEAFDERLAAAFEAQAAAGWGAQE</sequence>
<dbReference type="GeneID" id="25332955"/>
<keyword evidence="3" id="KW-1185">Reference proteome</keyword>
<organism evidence="2 3">
    <name type="scientific">Exophiala xenobiotica</name>
    <dbReference type="NCBI Taxonomy" id="348802"/>
    <lineage>
        <taxon>Eukaryota</taxon>
        <taxon>Fungi</taxon>
        <taxon>Dikarya</taxon>
        <taxon>Ascomycota</taxon>
        <taxon>Pezizomycotina</taxon>
        <taxon>Eurotiomycetes</taxon>
        <taxon>Chaetothyriomycetidae</taxon>
        <taxon>Chaetothyriales</taxon>
        <taxon>Herpotrichiellaceae</taxon>
        <taxon>Exophiala</taxon>
    </lineage>
</organism>
<feature type="compositionally biased region" description="Basic residues" evidence="1">
    <location>
        <begin position="22"/>
        <end position="33"/>
    </location>
</feature>
<dbReference type="RefSeq" id="XP_013309950.1">
    <property type="nucleotide sequence ID" value="XM_013454496.1"/>
</dbReference>